<comment type="similarity">
    <text evidence="2 8">Belongs to the globin family.</text>
</comment>
<dbReference type="FunFam" id="1.10.490.10:FF:000002">
    <property type="entry name" value="Hemoglobin subunit alpha"/>
    <property type="match status" value="1"/>
</dbReference>
<dbReference type="InterPro" id="IPR050056">
    <property type="entry name" value="Hemoglobin_oxygen_transport"/>
</dbReference>
<name>A0A6P5LVJ7_PHACI</name>
<dbReference type="PANTHER" id="PTHR11442">
    <property type="entry name" value="HEMOGLOBIN FAMILY MEMBER"/>
    <property type="match status" value="1"/>
</dbReference>
<evidence type="ECO:0000256" key="8">
    <source>
        <dbReference type="RuleBase" id="RU000356"/>
    </source>
</evidence>
<accession>A0A6P5LVJ7</accession>
<dbReference type="KEGG" id="pcw:110222033"/>
<keyword evidence="4 8" id="KW-0349">Heme</keyword>
<dbReference type="CDD" id="cd08927">
    <property type="entry name" value="Hb-alpha-like"/>
    <property type="match status" value="1"/>
</dbReference>
<evidence type="ECO:0000256" key="7">
    <source>
        <dbReference type="ARBA" id="ARBA00023004"/>
    </source>
</evidence>
<dbReference type="GO" id="GO:0042744">
    <property type="term" value="P:hydrogen peroxide catabolic process"/>
    <property type="evidence" value="ECO:0007669"/>
    <property type="project" value="TreeGrafter"/>
</dbReference>
<dbReference type="GO" id="GO:0031720">
    <property type="term" value="F:haptoglobin binding"/>
    <property type="evidence" value="ECO:0007669"/>
    <property type="project" value="TreeGrafter"/>
</dbReference>
<keyword evidence="10" id="KW-1185">Reference proteome</keyword>
<dbReference type="GO" id="GO:0019825">
    <property type="term" value="F:oxygen binding"/>
    <property type="evidence" value="ECO:0007669"/>
    <property type="project" value="InterPro"/>
</dbReference>
<keyword evidence="5 8" id="KW-0561">Oxygen transport</keyword>
<dbReference type="Gene3D" id="1.10.490.10">
    <property type="entry name" value="Globins"/>
    <property type="match status" value="1"/>
</dbReference>
<dbReference type="AlphaFoldDB" id="A0A6P5LVJ7"/>
<dbReference type="InterPro" id="IPR009050">
    <property type="entry name" value="Globin-like_sf"/>
</dbReference>
<evidence type="ECO:0000256" key="6">
    <source>
        <dbReference type="ARBA" id="ARBA00022723"/>
    </source>
</evidence>
<dbReference type="InterPro" id="IPR000971">
    <property type="entry name" value="Globin"/>
</dbReference>
<dbReference type="GO" id="GO:0031838">
    <property type="term" value="C:haptoglobin-hemoglobin complex"/>
    <property type="evidence" value="ECO:0007669"/>
    <property type="project" value="TreeGrafter"/>
</dbReference>
<comment type="function">
    <text evidence="1">Involved in oxygen transport from the lung to the various peripheral tissues.</text>
</comment>
<evidence type="ECO:0000256" key="4">
    <source>
        <dbReference type="ARBA" id="ARBA00022617"/>
    </source>
</evidence>
<dbReference type="GO" id="GO:0020037">
    <property type="term" value="F:heme binding"/>
    <property type="evidence" value="ECO:0007669"/>
    <property type="project" value="InterPro"/>
</dbReference>
<evidence type="ECO:0000256" key="2">
    <source>
        <dbReference type="ARBA" id="ARBA00008705"/>
    </source>
</evidence>
<evidence type="ECO:0000256" key="5">
    <source>
        <dbReference type="ARBA" id="ARBA00022621"/>
    </source>
</evidence>
<gene>
    <name evidence="11" type="primary">LOC110222033</name>
</gene>
<dbReference type="InParanoid" id="A0A6P5LVJ7"/>
<dbReference type="GO" id="GO:0043177">
    <property type="term" value="F:organic acid binding"/>
    <property type="evidence" value="ECO:0007669"/>
    <property type="project" value="TreeGrafter"/>
</dbReference>
<dbReference type="InterPro" id="IPR012292">
    <property type="entry name" value="Globin/Proto"/>
</dbReference>
<dbReference type="PROSITE" id="PS01033">
    <property type="entry name" value="GLOBIN"/>
    <property type="match status" value="1"/>
</dbReference>
<dbReference type="GO" id="GO:0005344">
    <property type="term" value="F:oxygen carrier activity"/>
    <property type="evidence" value="ECO:0007669"/>
    <property type="project" value="UniProtKB-KW"/>
</dbReference>
<sequence>MALSAADKYNVKEFWEKLGENTNVYGTEALVRTFLSFPETKTYFAHFDLSSGSRQVQAHGKKLADALTLAVSHLDDLPAALSSLSDLHAHKLKVDPINFKYLSHCLLVTLARHHPGNMNPEVHASLDKFLSYVSNILTSKYR</sequence>
<evidence type="ECO:0000259" key="9">
    <source>
        <dbReference type="PROSITE" id="PS01033"/>
    </source>
</evidence>
<dbReference type="PANTHER" id="PTHR11442:SF48">
    <property type="entry name" value="HEMOGLOBIN SUBUNIT ALPHA"/>
    <property type="match status" value="1"/>
</dbReference>
<evidence type="ECO:0000256" key="1">
    <source>
        <dbReference type="ARBA" id="ARBA00003705"/>
    </source>
</evidence>
<keyword evidence="6" id="KW-0479">Metal-binding</keyword>
<dbReference type="GO" id="GO:0005506">
    <property type="term" value="F:iron ion binding"/>
    <property type="evidence" value="ECO:0007669"/>
    <property type="project" value="InterPro"/>
</dbReference>
<dbReference type="Pfam" id="PF00042">
    <property type="entry name" value="Globin"/>
    <property type="match status" value="1"/>
</dbReference>
<dbReference type="GO" id="GO:0004601">
    <property type="term" value="F:peroxidase activity"/>
    <property type="evidence" value="ECO:0007669"/>
    <property type="project" value="TreeGrafter"/>
</dbReference>
<reference evidence="11" key="1">
    <citation type="submission" date="2025-08" db="UniProtKB">
        <authorList>
            <consortium name="RefSeq"/>
        </authorList>
    </citation>
    <scope>IDENTIFICATION</scope>
    <source>
        <tissue evidence="11">Spleen</tissue>
    </source>
</reference>
<evidence type="ECO:0000313" key="11">
    <source>
        <dbReference type="RefSeq" id="XP_020862507.1"/>
    </source>
</evidence>
<organism evidence="10 11">
    <name type="scientific">Phascolarctos cinereus</name>
    <name type="common">Koala</name>
    <dbReference type="NCBI Taxonomy" id="38626"/>
    <lineage>
        <taxon>Eukaryota</taxon>
        <taxon>Metazoa</taxon>
        <taxon>Chordata</taxon>
        <taxon>Craniata</taxon>
        <taxon>Vertebrata</taxon>
        <taxon>Euteleostomi</taxon>
        <taxon>Mammalia</taxon>
        <taxon>Metatheria</taxon>
        <taxon>Diprotodontia</taxon>
        <taxon>Phascolarctidae</taxon>
        <taxon>Phascolarctos</taxon>
    </lineage>
</organism>
<dbReference type="PRINTS" id="PR00815">
    <property type="entry name" value="PIHAEM"/>
</dbReference>
<dbReference type="PRINTS" id="PR00612">
    <property type="entry name" value="ALPHAHAEM"/>
</dbReference>
<protein>
    <submittedName>
        <fullName evidence="11">Hemoglobin subunit alpha-like isoform X1</fullName>
    </submittedName>
</protein>
<dbReference type="GO" id="GO:0072562">
    <property type="term" value="C:blood microparticle"/>
    <property type="evidence" value="ECO:0007669"/>
    <property type="project" value="TreeGrafter"/>
</dbReference>
<evidence type="ECO:0000256" key="3">
    <source>
        <dbReference type="ARBA" id="ARBA00022448"/>
    </source>
</evidence>
<keyword evidence="7" id="KW-0408">Iron</keyword>
<feature type="domain" description="Globin" evidence="9">
    <location>
        <begin position="2"/>
        <end position="142"/>
    </location>
</feature>
<dbReference type="InterPro" id="IPR002339">
    <property type="entry name" value="Hemoglobin_pi"/>
</dbReference>
<proteinExistence type="inferred from homology"/>
<evidence type="ECO:0000313" key="10">
    <source>
        <dbReference type="Proteomes" id="UP000515140"/>
    </source>
</evidence>
<dbReference type="Proteomes" id="UP000515140">
    <property type="component" value="Unplaced"/>
</dbReference>
<dbReference type="SUPFAM" id="SSF46458">
    <property type="entry name" value="Globin-like"/>
    <property type="match status" value="1"/>
</dbReference>
<dbReference type="InterPro" id="IPR002338">
    <property type="entry name" value="Hemoglobin_a-typ"/>
</dbReference>
<keyword evidence="3 8" id="KW-0813">Transport</keyword>
<dbReference type="GeneID" id="110222033"/>
<dbReference type="GO" id="GO:0005833">
    <property type="term" value="C:hemoglobin complex"/>
    <property type="evidence" value="ECO:0007669"/>
    <property type="project" value="InterPro"/>
</dbReference>
<dbReference type="RefSeq" id="XP_020862507.1">
    <property type="nucleotide sequence ID" value="XM_021006848.1"/>
</dbReference>